<dbReference type="GO" id="GO:0005737">
    <property type="term" value="C:cytoplasm"/>
    <property type="evidence" value="ECO:0007669"/>
    <property type="project" value="UniProtKB-SubCell"/>
</dbReference>
<keyword evidence="8" id="KW-0862">Zinc</keyword>
<evidence type="ECO:0000256" key="2">
    <source>
        <dbReference type="ARBA" id="ARBA00004906"/>
    </source>
</evidence>
<evidence type="ECO:0000259" key="11">
    <source>
        <dbReference type="PROSITE" id="PS51416"/>
    </source>
</evidence>
<evidence type="ECO:0000256" key="1">
    <source>
        <dbReference type="ARBA" id="ARBA00004496"/>
    </source>
</evidence>
<feature type="domain" description="MIB/HERC2" evidence="11">
    <location>
        <begin position="140"/>
        <end position="167"/>
    </location>
</feature>
<evidence type="ECO:0000256" key="4">
    <source>
        <dbReference type="ARBA" id="ARBA00022723"/>
    </source>
</evidence>
<dbReference type="InterPro" id="IPR037252">
    <property type="entry name" value="Mib_Herc2_sf"/>
</dbReference>
<dbReference type="Gene3D" id="3.30.60.90">
    <property type="match status" value="1"/>
</dbReference>
<dbReference type="InterPro" id="IPR010606">
    <property type="entry name" value="Mib_Herc2"/>
</dbReference>
<comment type="subcellular location">
    <subcellularLocation>
        <location evidence="1">Cytoplasm</location>
    </subcellularLocation>
</comment>
<dbReference type="PROSITE" id="PS51416">
    <property type="entry name" value="MIB_HERC2"/>
    <property type="match status" value="2"/>
</dbReference>
<proteinExistence type="predicted"/>
<protein>
    <submittedName>
        <fullName evidence="12">Uncharacterized protein</fullName>
    </submittedName>
</protein>
<dbReference type="SUPFAM" id="SSF159034">
    <property type="entry name" value="Mib/herc2 domain-like"/>
    <property type="match status" value="1"/>
</dbReference>
<evidence type="ECO:0000256" key="7">
    <source>
        <dbReference type="ARBA" id="ARBA00022786"/>
    </source>
</evidence>
<dbReference type="SUPFAM" id="SSF57850">
    <property type="entry name" value="RING/U-box"/>
    <property type="match status" value="1"/>
</dbReference>
<dbReference type="InterPro" id="IPR000433">
    <property type="entry name" value="Znf_ZZ"/>
</dbReference>
<gene>
    <name evidence="12" type="ORF">GSLYS_00017562001</name>
</gene>
<dbReference type="Pfam" id="PF06701">
    <property type="entry name" value="MIB_HERC2"/>
    <property type="match status" value="1"/>
</dbReference>
<evidence type="ECO:0000313" key="13">
    <source>
        <dbReference type="Proteomes" id="UP001497497"/>
    </source>
</evidence>
<comment type="pathway">
    <text evidence="2">Protein modification; protein ubiquitination.</text>
</comment>
<dbReference type="InterPro" id="IPR043145">
    <property type="entry name" value="Znf_ZZ_sf"/>
</dbReference>
<keyword evidence="4" id="KW-0479">Metal-binding</keyword>
<sequence>LGLRVVRGPDWTYGDEVPEGLFGTVVEIDGQCCSLAPDKSVAVMWDSGIKVYYRAGFGNAYDLHMYDNVQCGESLCPVTCTSCGEQEIAGFRWKCAFCPATDLCTWCYMSDKHDISHMFIRYETQFSIGVRVPPRCDCQGDKRLANGIFNGAFVTRGEDWKAGNQDG</sequence>
<feature type="domain" description="ZZ-type" evidence="10">
    <location>
        <begin position="75"/>
        <end position="127"/>
    </location>
</feature>
<keyword evidence="7" id="KW-0833">Ubl conjugation pathway</keyword>
<keyword evidence="6 9" id="KW-0863">Zinc-finger</keyword>
<dbReference type="PANTHER" id="PTHR24202:SF4">
    <property type="entry name" value="E3 UBIQUITIN-PROTEIN LIGASE MIB2-RELATED"/>
    <property type="match status" value="1"/>
</dbReference>
<comment type="caution">
    <text evidence="12">The sequence shown here is derived from an EMBL/GenBank/DDBJ whole genome shotgun (WGS) entry which is preliminary data.</text>
</comment>
<dbReference type="GO" id="GO:0008270">
    <property type="term" value="F:zinc ion binding"/>
    <property type="evidence" value="ECO:0007669"/>
    <property type="project" value="UniProtKB-KW"/>
</dbReference>
<evidence type="ECO:0000259" key="10">
    <source>
        <dbReference type="PROSITE" id="PS50135"/>
    </source>
</evidence>
<keyword evidence="13" id="KW-1185">Reference proteome</keyword>
<keyword evidence="3" id="KW-0963">Cytoplasm</keyword>
<dbReference type="EMBL" id="CAXITT010000593">
    <property type="protein sequence ID" value="CAL1544049.1"/>
    <property type="molecule type" value="Genomic_DNA"/>
</dbReference>
<evidence type="ECO:0000256" key="6">
    <source>
        <dbReference type="ARBA" id="ARBA00022771"/>
    </source>
</evidence>
<keyword evidence="5" id="KW-0677">Repeat</keyword>
<organism evidence="12 13">
    <name type="scientific">Lymnaea stagnalis</name>
    <name type="common">Great pond snail</name>
    <name type="synonym">Helix stagnalis</name>
    <dbReference type="NCBI Taxonomy" id="6523"/>
    <lineage>
        <taxon>Eukaryota</taxon>
        <taxon>Metazoa</taxon>
        <taxon>Spiralia</taxon>
        <taxon>Lophotrochozoa</taxon>
        <taxon>Mollusca</taxon>
        <taxon>Gastropoda</taxon>
        <taxon>Heterobranchia</taxon>
        <taxon>Euthyneura</taxon>
        <taxon>Panpulmonata</taxon>
        <taxon>Hygrophila</taxon>
        <taxon>Lymnaeoidea</taxon>
        <taxon>Lymnaeidae</taxon>
        <taxon>Lymnaea</taxon>
    </lineage>
</organism>
<dbReference type="Gene3D" id="2.30.30.40">
    <property type="entry name" value="SH3 Domains"/>
    <property type="match status" value="1"/>
</dbReference>
<evidence type="ECO:0000256" key="5">
    <source>
        <dbReference type="ARBA" id="ARBA00022737"/>
    </source>
</evidence>
<reference evidence="12 13" key="1">
    <citation type="submission" date="2024-04" db="EMBL/GenBank/DDBJ databases">
        <authorList>
            <consortium name="Genoscope - CEA"/>
            <person name="William W."/>
        </authorList>
    </citation>
    <scope>NUCLEOTIDE SEQUENCE [LARGE SCALE GENOMIC DNA]</scope>
</reference>
<evidence type="ECO:0000256" key="8">
    <source>
        <dbReference type="ARBA" id="ARBA00022833"/>
    </source>
</evidence>
<dbReference type="GO" id="GO:0016567">
    <property type="term" value="P:protein ubiquitination"/>
    <property type="evidence" value="ECO:0007669"/>
    <property type="project" value="InterPro"/>
</dbReference>
<dbReference type="Pfam" id="PF00569">
    <property type="entry name" value="ZZ"/>
    <property type="match status" value="1"/>
</dbReference>
<dbReference type="PROSITE" id="PS50135">
    <property type="entry name" value="ZF_ZZ_2"/>
    <property type="match status" value="1"/>
</dbReference>
<dbReference type="SMART" id="SM00291">
    <property type="entry name" value="ZnF_ZZ"/>
    <property type="match status" value="1"/>
</dbReference>
<dbReference type="GO" id="GO:0004842">
    <property type="term" value="F:ubiquitin-protein transferase activity"/>
    <property type="evidence" value="ECO:0007669"/>
    <property type="project" value="InterPro"/>
</dbReference>
<dbReference type="PANTHER" id="PTHR24202">
    <property type="entry name" value="E3 UBIQUITIN-PROTEIN LIGASE MIB2"/>
    <property type="match status" value="1"/>
</dbReference>
<dbReference type="Proteomes" id="UP001497497">
    <property type="component" value="Unassembled WGS sequence"/>
</dbReference>
<evidence type="ECO:0000256" key="9">
    <source>
        <dbReference type="PROSITE-ProRule" id="PRU00228"/>
    </source>
</evidence>
<evidence type="ECO:0000256" key="3">
    <source>
        <dbReference type="ARBA" id="ARBA00022490"/>
    </source>
</evidence>
<feature type="non-terminal residue" evidence="12">
    <location>
        <position position="1"/>
    </location>
</feature>
<feature type="domain" description="MIB/HERC2" evidence="11">
    <location>
        <begin position="1"/>
        <end position="69"/>
    </location>
</feature>
<dbReference type="AlphaFoldDB" id="A0AAV2IE15"/>
<feature type="non-terminal residue" evidence="12">
    <location>
        <position position="167"/>
    </location>
</feature>
<evidence type="ECO:0000313" key="12">
    <source>
        <dbReference type="EMBL" id="CAL1544049.1"/>
    </source>
</evidence>
<accession>A0AAV2IE15</accession>
<name>A0AAV2IE15_LYMST</name>